<reference evidence="11 12" key="1">
    <citation type="submission" date="2019-02" db="EMBL/GenBank/DDBJ databases">
        <title>Hansschlegelia quercus sp. nov., a novel methylotrophic bacterium from buds of oak (Quercus robur L.).</title>
        <authorList>
            <person name="Agafonova N.V."/>
            <person name="Kaparullina E.N."/>
            <person name="Grouzdev D.S."/>
            <person name="Doronina N.V."/>
        </authorList>
    </citation>
    <scope>NUCLEOTIDE SEQUENCE [LARGE SCALE GENOMIC DNA]</scope>
    <source>
        <strain evidence="11 12">Dub</strain>
    </source>
</reference>
<dbReference type="Pfam" id="PF00015">
    <property type="entry name" value="MCPsignal"/>
    <property type="match status" value="1"/>
</dbReference>
<dbReference type="SMART" id="SM00283">
    <property type="entry name" value="MA"/>
    <property type="match status" value="1"/>
</dbReference>
<dbReference type="EMBL" id="SIUB01000001">
    <property type="protein sequence ID" value="TBN54645.1"/>
    <property type="molecule type" value="Genomic_DNA"/>
</dbReference>
<dbReference type="PROSITE" id="PS50192">
    <property type="entry name" value="T_SNARE"/>
    <property type="match status" value="1"/>
</dbReference>
<evidence type="ECO:0000313" key="12">
    <source>
        <dbReference type="Proteomes" id="UP000291613"/>
    </source>
</evidence>
<evidence type="ECO:0000259" key="10">
    <source>
        <dbReference type="PROSITE" id="PS50885"/>
    </source>
</evidence>
<dbReference type="SUPFAM" id="SSF158472">
    <property type="entry name" value="HAMP domain-like"/>
    <property type="match status" value="1"/>
</dbReference>
<evidence type="ECO:0000313" key="11">
    <source>
        <dbReference type="EMBL" id="TBN54645.1"/>
    </source>
</evidence>
<sequence length="556" mass="57883">MRISAKIFALVGSLGAVALTIAGIGLWGLHSYDAAADETEAAYSRAIYGEKLNRLVTAAVMDARGIYAADTSASAKKFGEGVMTALDGIDTLLKTWQPLVPDADRALFDAVVADAGRFRQFRTETVRLAAEVSPAAANEQGNNEGNRANRKAFQTSIDALVKRSLEEKEAVNQEQDAVYEKTLMMLAILALGGTAVALVASVLVARRHITQPLAGVTSAIARLAAGDHKLPDVKARKDEIGEIWSGMRVFAAAMAEADEMRARQAASDGERAALRRQEMNALASQFEGSVGELVQSLAAAAQEMEATSRGLAANSEQTSRQSEAAMSTAKDTSGNMQACAAATEQLAASAQEVGKQVAVTSRAASSAVENVRQAQERVDQLVAGSRKIGEIVSLIQDIAEQTNLLALNATIEAARAGEAGRGFAVVASEVKSLAGQTAKATEEITAQISAIQGATGETVSAIKEIANIIDEVNQIATDVSAAVEEQQAATSEIARNVSQAADGTVKVTNDMSDMQIAANHAGAGASDVNAAAGELARQSTRLARELDGFLAGVRAA</sequence>
<dbReference type="InterPro" id="IPR004090">
    <property type="entry name" value="Chemotax_Me-accpt_rcpt"/>
</dbReference>
<dbReference type="GO" id="GO:0007165">
    <property type="term" value="P:signal transduction"/>
    <property type="evidence" value="ECO:0007669"/>
    <property type="project" value="UniProtKB-KW"/>
</dbReference>
<dbReference type="GO" id="GO:0006935">
    <property type="term" value="P:chemotaxis"/>
    <property type="evidence" value="ECO:0007669"/>
    <property type="project" value="InterPro"/>
</dbReference>
<dbReference type="Gene3D" id="1.10.287.950">
    <property type="entry name" value="Methyl-accepting chemotaxis protein"/>
    <property type="match status" value="1"/>
</dbReference>
<accession>A0A4Q9GN88</accession>
<evidence type="ECO:0000256" key="1">
    <source>
        <dbReference type="ARBA" id="ARBA00004429"/>
    </source>
</evidence>
<feature type="compositionally biased region" description="Polar residues" evidence="6">
    <location>
        <begin position="314"/>
        <end position="331"/>
    </location>
</feature>
<evidence type="ECO:0000256" key="2">
    <source>
        <dbReference type="ARBA" id="ARBA00022519"/>
    </source>
</evidence>
<keyword evidence="7" id="KW-0472">Membrane</keyword>
<feature type="domain" description="Methyl-accepting transducer" evidence="8">
    <location>
        <begin position="300"/>
        <end position="536"/>
    </location>
</feature>
<dbReference type="Proteomes" id="UP000291613">
    <property type="component" value="Unassembled WGS sequence"/>
</dbReference>
<evidence type="ECO:0000256" key="6">
    <source>
        <dbReference type="SAM" id="MobiDB-lite"/>
    </source>
</evidence>
<dbReference type="InterPro" id="IPR000727">
    <property type="entry name" value="T_SNARE_dom"/>
</dbReference>
<dbReference type="GO" id="GO:0004888">
    <property type="term" value="F:transmembrane signaling receptor activity"/>
    <property type="evidence" value="ECO:0007669"/>
    <property type="project" value="InterPro"/>
</dbReference>
<dbReference type="GO" id="GO:0005886">
    <property type="term" value="C:plasma membrane"/>
    <property type="evidence" value="ECO:0007669"/>
    <property type="project" value="UniProtKB-SubCell"/>
</dbReference>
<keyword evidence="7" id="KW-0812">Transmembrane</keyword>
<protein>
    <submittedName>
        <fullName evidence="11">Methyl-accepting chemotaxis protein</fullName>
    </submittedName>
</protein>
<feature type="domain" description="T-SNARE coiled-coil homology" evidence="9">
    <location>
        <begin position="452"/>
        <end position="514"/>
    </location>
</feature>
<dbReference type="PRINTS" id="PR00260">
    <property type="entry name" value="CHEMTRNSDUCR"/>
</dbReference>
<dbReference type="SUPFAM" id="SSF58104">
    <property type="entry name" value="Methyl-accepting chemotaxis protein (MCP) signaling domain"/>
    <property type="match status" value="1"/>
</dbReference>
<dbReference type="PROSITE" id="PS50885">
    <property type="entry name" value="HAMP"/>
    <property type="match status" value="1"/>
</dbReference>
<dbReference type="Gene3D" id="6.10.340.10">
    <property type="match status" value="1"/>
</dbReference>
<keyword evidence="3 5" id="KW-0807">Transducer</keyword>
<evidence type="ECO:0000256" key="5">
    <source>
        <dbReference type="PROSITE-ProRule" id="PRU00284"/>
    </source>
</evidence>
<organism evidence="11 12">
    <name type="scientific">Hansschlegelia quercus</name>
    <dbReference type="NCBI Taxonomy" id="2528245"/>
    <lineage>
        <taxon>Bacteria</taxon>
        <taxon>Pseudomonadati</taxon>
        <taxon>Pseudomonadota</taxon>
        <taxon>Alphaproteobacteria</taxon>
        <taxon>Hyphomicrobiales</taxon>
        <taxon>Methylopilaceae</taxon>
        <taxon>Hansschlegelia</taxon>
    </lineage>
</organism>
<keyword evidence="7" id="KW-1133">Transmembrane helix</keyword>
<evidence type="ECO:0000256" key="3">
    <source>
        <dbReference type="ARBA" id="ARBA00023224"/>
    </source>
</evidence>
<comment type="similarity">
    <text evidence="4">Belongs to the methyl-accepting chemotaxis (MCP) protein family.</text>
</comment>
<comment type="subcellular location">
    <subcellularLocation>
        <location evidence="1">Cell inner membrane</location>
        <topology evidence="1">Multi-pass membrane protein</topology>
    </subcellularLocation>
</comment>
<dbReference type="AlphaFoldDB" id="A0A4Q9GN88"/>
<feature type="domain" description="HAMP" evidence="10">
    <location>
        <begin position="207"/>
        <end position="259"/>
    </location>
</feature>
<gene>
    <name evidence="11" type="ORF">EYR15_00240</name>
</gene>
<keyword evidence="12" id="KW-1185">Reference proteome</keyword>
<dbReference type="InterPro" id="IPR003660">
    <property type="entry name" value="HAMP_dom"/>
</dbReference>
<feature type="region of interest" description="Disordered" evidence="6">
    <location>
        <begin position="308"/>
        <end position="331"/>
    </location>
</feature>
<proteinExistence type="inferred from homology"/>
<feature type="transmembrane region" description="Helical" evidence="7">
    <location>
        <begin position="183"/>
        <end position="205"/>
    </location>
</feature>
<dbReference type="OrthoDB" id="3289104at2"/>
<feature type="transmembrane region" description="Helical" evidence="7">
    <location>
        <begin position="7"/>
        <end position="29"/>
    </location>
</feature>
<dbReference type="RefSeq" id="WP_131000895.1">
    <property type="nucleotide sequence ID" value="NZ_JBHSZR010000002.1"/>
</dbReference>
<dbReference type="PANTHER" id="PTHR32089">
    <property type="entry name" value="METHYL-ACCEPTING CHEMOTAXIS PROTEIN MCPB"/>
    <property type="match status" value="1"/>
</dbReference>
<comment type="caution">
    <text evidence="11">The sequence shown here is derived from an EMBL/GenBank/DDBJ whole genome shotgun (WGS) entry which is preliminary data.</text>
</comment>
<keyword evidence="2" id="KW-1003">Cell membrane</keyword>
<dbReference type="PROSITE" id="PS50111">
    <property type="entry name" value="CHEMOTAXIS_TRANSDUC_2"/>
    <property type="match status" value="1"/>
</dbReference>
<evidence type="ECO:0000259" key="8">
    <source>
        <dbReference type="PROSITE" id="PS50111"/>
    </source>
</evidence>
<evidence type="ECO:0000256" key="7">
    <source>
        <dbReference type="SAM" id="Phobius"/>
    </source>
</evidence>
<name>A0A4Q9GN88_9HYPH</name>
<evidence type="ECO:0000256" key="4">
    <source>
        <dbReference type="ARBA" id="ARBA00029447"/>
    </source>
</evidence>
<dbReference type="InterPro" id="IPR004089">
    <property type="entry name" value="MCPsignal_dom"/>
</dbReference>
<evidence type="ECO:0000259" key="9">
    <source>
        <dbReference type="PROSITE" id="PS50192"/>
    </source>
</evidence>
<dbReference type="PANTHER" id="PTHR32089:SF112">
    <property type="entry name" value="LYSOZYME-LIKE PROTEIN-RELATED"/>
    <property type="match status" value="1"/>
</dbReference>
<keyword evidence="2" id="KW-0997">Cell inner membrane</keyword>